<feature type="region of interest" description="Disordered" evidence="1">
    <location>
        <begin position="517"/>
        <end position="547"/>
    </location>
</feature>
<dbReference type="OMA" id="YSIHAIS"/>
<dbReference type="Proteomes" id="UP000054937">
    <property type="component" value="Unassembled WGS sequence"/>
</dbReference>
<protein>
    <submittedName>
        <fullName evidence="2">Uncharacterized protein</fullName>
    </submittedName>
</protein>
<name>A0A0V0QZL8_PSEPJ</name>
<accession>A0A0V0QZL8</accession>
<dbReference type="EMBL" id="LDAU01000080">
    <property type="protein sequence ID" value="KRX07747.1"/>
    <property type="molecule type" value="Genomic_DNA"/>
</dbReference>
<feature type="region of interest" description="Disordered" evidence="1">
    <location>
        <begin position="381"/>
        <end position="409"/>
    </location>
</feature>
<comment type="caution">
    <text evidence="2">The sequence shown here is derived from an EMBL/GenBank/DDBJ whole genome shotgun (WGS) entry which is preliminary data.</text>
</comment>
<dbReference type="AlphaFoldDB" id="A0A0V0QZL8"/>
<keyword evidence="3" id="KW-1185">Reference proteome</keyword>
<feature type="compositionally biased region" description="Polar residues" evidence="1">
    <location>
        <begin position="264"/>
        <end position="291"/>
    </location>
</feature>
<evidence type="ECO:0000313" key="2">
    <source>
        <dbReference type="EMBL" id="KRX07747.1"/>
    </source>
</evidence>
<gene>
    <name evidence="2" type="ORF">PPERSA_07497</name>
</gene>
<feature type="region of interest" description="Disordered" evidence="1">
    <location>
        <begin position="331"/>
        <end position="351"/>
    </location>
</feature>
<organism evidence="2 3">
    <name type="scientific">Pseudocohnilembus persalinus</name>
    <name type="common">Ciliate</name>
    <dbReference type="NCBI Taxonomy" id="266149"/>
    <lineage>
        <taxon>Eukaryota</taxon>
        <taxon>Sar</taxon>
        <taxon>Alveolata</taxon>
        <taxon>Ciliophora</taxon>
        <taxon>Intramacronucleata</taxon>
        <taxon>Oligohymenophorea</taxon>
        <taxon>Scuticociliatia</taxon>
        <taxon>Philasterida</taxon>
        <taxon>Pseudocohnilembidae</taxon>
        <taxon>Pseudocohnilembus</taxon>
    </lineage>
</organism>
<evidence type="ECO:0000256" key="1">
    <source>
        <dbReference type="SAM" id="MobiDB-lite"/>
    </source>
</evidence>
<feature type="compositionally biased region" description="Low complexity" evidence="1">
    <location>
        <begin position="397"/>
        <end position="409"/>
    </location>
</feature>
<evidence type="ECO:0000313" key="3">
    <source>
        <dbReference type="Proteomes" id="UP000054937"/>
    </source>
</evidence>
<feature type="compositionally biased region" description="Polar residues" evidence="1">
    <location>
        <begin position="381"/>
        <end position="390"/>
    </location>
</feature>
<feature type="region of interest" description="Disordered" evidence="1">
    <location>
        <begin position="263"/>
        <end position="291"/>
    </location>
</feature>
<dbReference type="InParanoid" id="A0A0V0QZL8"/>
<reference evidence="2 3" key="1">
    <citation type="journal article" date="2015" name="Sci. Rep.">
        <title>Genome of the facultative scuticociliatosis pathogen Pseudocohnilembus persalinus provides insight into its virulence through horizontal gene transfer.</title>
        <authorList>
            <person name="Xiong J."/>
            <person name="Wang G."/>
            <person name="Cheng J."/>
            <person name="Tian M."/>
            <person name="Pan X."/>
            <person name="Warren A."/>
            <person name="Jiang C."/>
            <person name="Yuan D."/>
            <person name="Miao W."/>
        </authorList>
    </citation>
    <scope>NUCLEOTIDE SEQUENCE [LARGE SCALE GENOMIC DNA]</scope>
    <source>
        <strain evidence="2">36N120E</strain>
    </source>
</reference>
<sequence length="633" mass="74532">MSYLNDSRSVYNNQSFNFQRSKSQFGGINSDKNNIKDQYQRKVRATTTLDNILESIPGQERSKLQNLKKNEVQLNSDRNKSVKREIIQQKIKRDENYGQQIDNSQEISPNKTKYKQNFNAQNYNNNKKKLNQTPTSTKNQLSQSKQNLVSLKKLRSSSHFINNNNNLVSNQKLPSLASNSKIQKPSFSLQNKEVNNLNQKSQILSPHQKFQQQQEKIQYQQQNSQNKSIQYMQPKQQQQQYNIGKSYQALVAELASNKKIYKGSRQNSVNQQQKQTYSSIQNPGYTTYQDYSNNYELPQKQQQNLRPFNQQMKSPQNLKIQKPEIIQEVTRSQNSKSANNYNNNNVNNSKNKNFYYLKQNFSHREKKNPIKIQRSVNYYTEGSDSQSDYNNGKKIRQQQQLQNSQQNRNAQFQEGRYKNQNFRKNRNYTSQAQSSNNNSQFYGVLKRSQLNQSEFQKIKSQNERQNQLADQQIEIDIQNKPKVINQNNVQNNNSFLKQNKQGVIKEKGLGFKEFMEQSGQFQSEKNQQKRKKAAKTRQDNFIVNNNYQNLSRKQQIQLQYQKQQEQQQGFLQQINQETYEGNSQQTTHYNKQPQIQVNSGENNPLSSQRPSIQNIQTCTYTIKHDNNDDEDEY</sequence>
<proteinExistence type="predicted"/>
<feature type="compositionally biased region" description="Low complexity" evidence="1">
    <location>
        <begin position="334"/>
        <end position="351"/>
    </location>
</feature>